<dbReference type="InterPro" id="IPR002826">
    <property type="entry name" value="MptE-like"/>
</dbReference>
<accession>A0A0H5DNB2</accession>
<dbReference type="Proteomes" id="UP000220251">
    <property type="component" value="Unassembled WGS sequence"/>
</dbReference>
<dbReference type="RefSeq" id="WP_098037637.1">
    <property type="nucleotide sequence ID" value="NZ_CWGJ01000006.1"/>
</dbReference>
<sequence length="631" mass="72683">MQSINLERLQESIEIWMQSFPKEAILLHGVEDSRLQFVFAEDGSLNLMRKTKEGESYFHNQKSPLNEALEWAYSLKLTNETVVYIYGIGLGYYYEALHDWLKEDPERAIVFMEDDLSVLKMAFSTSEVQKILKDDQVRVIYFQNLADADEAFDPLYWDFVMTQMSVSALQYYANERRDQFVELKQKIVYDASIRNGLVEEYLKHGISFFRNYYQNLLLVSESWKGDELFGKFHGIPAIICGAGPSLDKNVEELRNLLDRALVFGGGSAMNALSSRGILPHFGIGIDPNPTQQFRLSTNKAYEVPLFYRNRMHHEAFKLVHGPRLYIYGAGGYDIADWFDERFGLQGEWIDEGHNVVNFGIELAIRMGCNPIILTGVDLAYTGMLAYAKGVVDETAIEEEVLKTDDFDTTAMLKKDIYGEPIYTLWKWIAESNWIGDFAKEHRSTEIVNCTEGGLGMPGVRNMTLKDAKERYMKRRFDLKSWVRGEILSAAMPGLTQERVFEEVEFFKESLIRSRDHLDVLIEDSKDLKKKVENEERIPQILQSGLAALSELELSEEPGYEYLLDLFNNIYSRILNKELHRIKTDSEDPCKMVVLKSTLNIKRLQFLKEVAEVNIQIIDFAVQERKKSLVGA</sequence>
<dbReference type="AlphaFoldDB" id="A0A0H5DNB2"/>
<evidence type="ECO:0000313" key="2">
    <source>
        <dbReference type="EMBL" id="CRX37781.1"/>
    </source>
</evidence>
<dbReference type="EMBL" id="CWGJ01000006">
    <property type="protein sequence ID" value="CRX37781.1"/>
    <property type="molecule type" value="Genomic_DNA"/>
</dbReference>
<protein>
    <recommendedName>
        <fullName evidence="1">6-hydroxymethylpterin diphosphokinase MptE-like domain-containing protein</fullName>
    </recommendedName>
</protein>
<evidence type="ECO:0000313" key="3">
    <source>
        <dbReference type="Proteomes" id="UP000220251"/>
    </source>
</evidence>
<dbReference type="Pfam" id="PF01973">
    <property type="entry name" value="MptE-like"/>
    <property type="match status" value="1"/>
</dbReference>
<reference evidence="3" key="1">
    <citation type="submission" date="2015-06" db="EMBL/GenBank/DDBJ databases">
        <authorList>
            <person name="Bertelli C."/>
        </authorList>
    </citation>
    <scope>NUCLEOTIDE SEQUENCE [LARGE SCALE GENOMIC DNA]</scope>
    <source>
        <strain evidence="3">CRIB-30</strain>
    </source>
</reference>
<feature type="domain" description="6-hydroxymethylpterin diphosphokinase MptE-like" evidence="1">
    <location>
        <begin position="211"/>
        <end position="381"/>
    </location>
</feature>
<proteinExistence type="predicted"/>
<organism evidence="2 3">
    <name type="scientific">Estrella lausannensis</name>
    <dbReference type="NCBI Taxonomy" id="483423"/>
    <lineage>
        <taxon>Bacteria</taxon>
        <taxon>Pseudomonadati</taxon>
        <taxon>Chlamydiota</taxon>
        <taxon>Chlamydiia</taxon>
        <taxon>Parachlamydiales</taxon>
        <taxon>Candidatus Criblamydiaceae</taxon>
        <taxon>Estrella</taxon>
    </lineage>
</organism>
<evidence type="ECO:0000259" key="1">
    <source>
        <dbReference type="Pfam" id="PF01973"/>
    </source>
</evidence>
<gene>
    <name evidence="2" type="ORF">ELAC_0425</name>
</gene>
<keyword evidence="3" id="KW-1185">Reference proteome</keyword>
<dbReference type="OrthoDB" id="5291305at2"/>
<name>A0A0H5DNB2_9BACT</name>
<dbReference type="PANTHER" id="PTHR41786:SF1">
    <property type="entry name" value="6-HYDROXYMETHYLPTERIN DIPHOSPHOKINASE MPTE-LIKE DOMAIN-CONTAINING PROTEIN"/>
    <property type="match status" value="1"/>
</dbReference>
<dbReference type="PANTHER" id="PTHR41786">
    <property type="entry name" value="MOTILITY ACCESSORY FACTOR MAF"/>
    <property type="match status" value="1"/>
</dbReference>